<feature type="transmembrane region" description="Helical" evidence="10">
    <location>
        <begin position="252"/>
        <end position="271"/>
    </location>
</feature>
<keyword evidence="8" id="KW-0406">Ion transport</keyword>
<evidence type="ECO:0000313" key="13">
    <source>
        <dbReference type="Proteomes" id="UP000799770"/>
    </source>
</evidence>
<dbReference type="GO" id="GO:0015677">
    <property type="term" value="P:copper ion import"/>
    <property type="evidence" value="ECO:0007669"/>
    <property type="project" value="TreeGrafter"/>
</dbReference>
<dbReference type="PROSITE" id="PS51384">
    <property type="entry name" value="FAD_FR"/>
    <property type="match status" value="1"/>
</dbReference>
<dbReference type="GO" id="GO:0000293">
    <property type="term" value="F:ferric-chelate reductase activity"/>
    <property type="evidence" value="ECO:0007669"/>
    <property type="project" value="UniProtKB-ARBA"/>
</dbReference>
<dbReference type="InterPro" id="IPR017927">
    <property type="entry name" value="FAD-bd_FR_type"/>
</dbReference>
<comment type="similarity">
    <text evidence="2">Belongs to the ferric reductase (FRE) family.</text>
</comment>
<dbReference type="SFLD" id="SFLDG01168">
    <property type="entry name" value="Ferric_reductase_subgroup_(FRE"/>
    <property type="match status" value="1"/>
</dbReference>
<keyword evidence="6 10" id="KW-1133">Transmembrane helix</keyword>
<dbReference type="CDD" id="cd06186">
    <property type="entry name" value="NOX_Duox_like_FAD_NADP"/>
    <property type="match status" value="1"/>
</dbReference>
<dbReference type="Pfam" id="PF01794">
    <property type="entry name" value="Ferric_reduct"/>
    <property type="match status" value="1"/>
</dbReference>
<dbReference type="PANTHER" id="PTHR32361">
    <property type="entry name" value="FERRIC/CUPRIC REDUCTASE TRANSMEMBRANE COMPONENT"/>
    <property type="match status" value="1"/>
</dbReference>
<evidence type="ECO:0000256" key="1">
    <source>
        <dbReference type="ARBA" id="ARBA00004141"/>
    </source>
</evidence>
<dbReference type="InterPro" id="IPR051410">
    <property type="entry name" value="Ferric/Cupric_Reductase"/>
</dbReference>
<dbReference type="SFLD" id="SFLDS00052">
    <property type="entry name" value="Ferric_Reductase_Domain"/>
    <property type="match status" value="1"/>
</dbReference>
<evidence type="ECO:0000256" key="3">
    <source>
        <dbReference type="ARBA" id="ARBA00022448"/>
    </source>
</evidence>
<dbReference type="EMBL" id="ML977314">
    <property type="protein sequence ID" value="KAF2120298.1"/>
    <property type="molecule type" value="Genomic_DNA"/>
</dbReference>
<keyword evidence="7" id="KW-0560">Oxidoreductase</keyword>
<evidence type="ECO:0000256" key="7">
    <source>
        <dbReference type="ARBA" id="ARBA00023002"/>
    </source>
</evidence>
<organism evidence="12 13">
    <name type="scientific">Lophiotrema nucula</name>
    <dbReference type="NCBI Taxonomy" id="690887"/>
    <lineage>
        <taxon>Eukaryota</taxon>
        <taxon>Fungi</taxon>
        <taxon>Dikarya</taxon>
        <taxon>Ascomycota</taxon>
        <taxon>Pezizomycotina</taxon>
        <taxon>Dothideomycetes</taxon>
        <taxon>Pleosporomycetidae</taxon>
        <taxon>Pleosporales</taxon>
        <taxon>Lophiotremataceae</taxon>
        <taxon>Lophiotrema</taxon>
    </lineage>
</organism>
<name>A0A6A5ZPY9_9PLEO</name>
<dbReference type="GO" id="GO:0006879">
    <property type="term" value="P:intracellular iron ion homeostasis"/>
    <property type="evidence" value="ECO:0007669"/>
    <property type="project" value="TreeGrafter"/>
</dbReference>
<evidence type="ECO:0000256" key="4">
    <source>
        <dbReference type="ARBA" id="ARBA00022692"/>
    </source>
</evidence>
<dbReference type="InterPro" id="IPR013130">
    <property type="entry name" value="Fe3_Rdtase_TM_dom"/>
</dbReference>
<keyword evidence="9 10" id="KW-0472">Membrane</keyword>
<dbReference type="Gene3D" id="3.40.50.80">
    <property type="entry name" value="Nucleotide-binding domain of ferredoxin-NADP reductase (FNR) module"/>
    <property type="match status" value="1"/>
</dbReference>
<dbReference type="PANTHER" id="PTHR32361:SF12">
    <property type="entry name" value="PUTATIVE (AFU_ORTHOLOGUE AFUA_1G14340)-RELATED"/>
    <property type="match status" value="1"/>
</dbReference>
<dbReference type="InterPro" id="IPR013112">
    <property type="entry name" value="FAD-bd_8"/>
</dbReference>
<dbReference type="InterPro" id="IPR013121">
    <property type="entry name" value="Fe_red_NAD-bd_6"/>
</dbReference>
<accession>A0A6A5ZPY9</accession>
<sequence>MSAYLHSRRVDPVASSTEHRTLQPRAGILDSWLPGHNLNYTHGLTGVDQTGNYRWSEALAICFLILSLGTLALRIWGMGLRHWRHLAGMQAPHQQTFWAINHTTWWPWMNRHLFAAPLWKKKHNKGFQLSSAIDNGTLPGRWNFILLFVYGMSNLAYCLCLPYHEKGVAAALRGRTGTLAALNLVPTVLFALRNNPLIYILQVSYDDFNLFHRWAARITIIEAIVHTGSWAGTVLKDGTIKDLENALRVEASYTWGMVATVCFTFIFLQAWSPIRHAFYETFLNIHRLVVVFSIVGLWYHLEKHGLPQLPWLKIIIAMWSLEWAWRVGRILYFARPFKLNTSYSPKIKVEAMPGEACRVTVDLARPWQPTPGCHAHIYMPALALWSSHPFSIAWAHETQPFSKEATLPTLEGEVLAPSAPAKSKQISFICRARNGFTRKMYERASQAEDLSFTTPGFIEGPYGGNHSLDSYGTAVLFAGGVGITHQVMYLKRLIQGAHDGTTCTRRILLVWTIPESDCLEWVRPWMDQVLRLPGRKNILRIMLFISRPKRKLEHLSDSVKMIPGRPNIASLIDEEIRHRQGAMAVTVCASGGFADDVRAAVRPRLEDGAIDFIEEAFTY</sequence>
<dbReference type="Pfam" id="PF08030">
    <property type="entry name" value="NAD_binding_6"/>
    <property type="match status" value="1"/>
</dbReference>
<evidence type="ECO:0000256" key="6">
    <source>
        <dbReference type="ARBA" id="ARBA00022989"/>
    </source>
</evidence>
<evidence type="ECO:0000259" key="11">
    <source>
        <dbReference type="PROSITE" id="PS51384"/>
    </source>
</evidence>
<reference evidence="12" key="1">
    <citation type="journal article" date="2020" name="Stud. Mycol.">
        <title>101 Dothideomycetes genomes: a test case for predicting lifestyles and emergence of pathogens.</title>
        <authorList>
            <person name="Haridas S."/>
            <person name="Albert R."/>
            <person name="Binder M."/>
            <person name="Bloem J."/>
            <person name="Labutti K."/>
            <person name="Salamov A."/>
            <person name="Andreopoulos B."/>
            <person name="Baker S."/>
            <person name="Barry K."/>
            <person name="Bills G."/>
            <person name="Bluhm B."/>
            <person name="Cannon C."/>
            <person name="Castanera R."/>
            <person name="Culley D."/>
            <person name="Daum C."/>
            <person name="Ezra D."/>
            <person name="Gonzalez J."/>
            <person name="Henrissat B."/>
            <person name="Kuo A."/>
            <person name="Liang C."/>
            <person name="Lipzen A."/>
            <person name="Lutzoni F."/>
            <person name="Magnuson J."/>
            <person name="Mondo S."/>
            <person name="Nolan M."/>
            <person name="Ohm R."/>
            <person name="Pangilinan J."/>
            <person name="Park H.-J."/>
            <person name="Ramirez L."/>
            <person name="Alfaro M."/>
            <person name="Sun H."/>
            <person name="Tritt A."/>
            <person name="Yoshinaga Y."/>
            <person name="Zwiers L.-H."/>
            <person name="Turgeon B."/>
            <person name="Goodwin S."/>
            <person name="Spatafora J."/>
            <person name="Crous P."/>
            <person name="Grigoriev I."/>
        </authorList>
    </citation>
    <scope>NUCLEOTIDE SEQUENCE</scope>
    <source>
        <strain evidence="12">CBS 627.86</strain>
    </source>
</reference>
<evidence type="ECO:0000256" key="9">
    <source>
        <dbReference type="ARBA" id="ARBA00023136"/>
    </source>
</evidence>
<keyword evidence="3" id="KW-0813">Transport</keyword>
<evidence type="ECO:0000256" key="8">
    <source>
        <dbReference type="ARBA" id="ARBA00023065"/>
    </source>
</evidence>
<dbReference type="SUPFAM" id="SSF52343">
    <property type="entry name" value="Ferredoxin reductase-like, C-terminal NADP-linked domain"/>
    <property type="match status" value="1"/>
</dbReference>
<evidence type="ECO:0000256" key="10">
    <source>
        <dbReference type="SAM" id="Phobius"/>
    </source>
</evidence>
<evidence type="ECO:0000256" key="2">
    <source>
        <dbReference type="ARBA" id="ARBA00006278"/>
    </source>
</evidence>
<feature type="transmembrane region" description="Helical" evidence="10">
    <location>
        <begin position="58"/>
        <end position="76"/>
    </location>
</feature>
<dbReference type="GO" id="GO:0006826">
    <property type="term" value="P:iron ion transport"/>
    <property type="evidence" value="ECO:0007669"/>
    <property type="project" value="TreeGrafter"/>
</dbReference>
<dbReference type="Proteomes" id="UP000799770">
    <property type="component" value="Unassembled WGS sequence"/>
</dbReference>
<keyword evidence="5" id="KW-0249">Electron transport</keyword>
<comment type="subcellular location">
    <subcellularLocation>
        <location evidence="1">Membrane</location>
        <topology evidence="1">Multi-pass membrane protein</topology>
    </subcellularLocation>
</comment>
<feature type="domain" description="FAD-binding FR-type" evidence="11">
    <location>
        <begin position="334"/>
        <end position="468"/>
    </location>
</feature>
<gene>
    <name evidence="12" type="ORF">BDV96DRAFT_642136</name>
</gene>
<proteinExistence type="inferred from homology"/>
<keyword evidence="4 10" id="KW-0812">Transmembrane</keyword>
<evidence type="ECO:0000313" key="12">
    <source>
        <dbReference type="EMBL" id="KAF2120298.1"/>
    </source>
</evidence>
<dbReference type="Pfam" id="PF08022">
    <property type="entry name" value="FAD_binding_8"/>
    <property type="match status" value="1"/>
</dbReference>
<dbReference type="InterPro" id="IPR039261">
    <property type="entry name" value="FNR_nucleotide-bd"/>
</dbReference>
<dbReference type="GO" id="GO:0005886">
    <property type="term" value="C:plasma membrane"/>
    <property type="evidence" value="ECO:0007669"/>
    <property type="project" value="TreeGrafter"/>
</dbReference>
<evidence type="ECO:0000256" key="5">
    <source>
        <dbReference type="ARBA" id="ARBA00022982"/>
    </source>
</evidence>
<protein>
    <submittedName>
        <fullName evidence="12">Ferric reductase</fullName>
    </submittedName>
</protein>
<dbReference type="AlphaFoldDB" id="A0A6A5ZPY9"/>
<keyword evidence="13" id="KW-1185">Reference proteome</keyword>
<dbReference type="OrthoDB" id="4494341at2759"/>
<feature type="transmembrane region" description="Helical" evidence="10">
    <location>
        <begin position="144"/>
        <end position="164"/>
    </location>
</feature>